<dbReference type="KEGG" id="hgn:E6W36_05840"/>
<dbReference type="EMBL" id="CP039704">
    <property type="protein sequence ID" value="QCI79252.1"/>
    <property type="molecule type" value="Genomic_DNA"/>
</dbReference>
<dbReference type="InterPro" id="IPR000683">
    <property type="entry name" value="Gfo/Idh/MocA-like_OxRdtase_N"/>
</dbReference>
<organism evidence="3 4">
    <name type="scientific">Hankyongella ginsenosidimutans</name>
    <dbReference type="NCBI Taxonomy" id="1763828"/>
    <lineage>
        <taxon>Bacteria</taxon>
        <taxon>Pseudomonadati</taxon>
        <taxon>Pseudomonadota</taxon>
        <taxon>Alphaproteobacteria</taxon>
        <taxon>Sphingomonadales</taxon>
        <taxon>Sphingomonadaceae</taxon>
        <taxon>Hankyongella</taxon>
    </lineage>
</organism>
<dbReference type="PANTHER" id="PTHR43377:SF1">
    <property type="entry name" value="BILIVERDIN REDUCTASE A"/>
    <property type="match status" value="1"/>
</dbReference>
<feature type="compositionally biased region" description="Basic residues" evidence="1">
    <location>
        <begin position="10"/>
        <end position="24"/>
    </location>
</feature>
<proteinExistence type="predicted"/>
<feature type="domain" description="Gfo/Idh/MocA-like oxidoreductase N-terminal" evidence="2">
    <location>
        <begin position="51"/>
        <end position="124"/>
    </location>
</feature>
<dbReference type="Proteomes" id="UP000298714">
    <property type="component" value="Chromosome"/>
</dbReference>
<evidence type="ECO:0000313" key="3">
    <source>
        <dbReference type="EMBL" id="QCI79252.1"/>
    </source>
</evidence>
<dbReference type="Gene3D" id="3.30.360.10">
    <property type="entry name" value="Dihydrodipicolinate Reductase, domain 2"/>
    <property type="match status" value="1"/>
</dbReference>
<dbReference type="SUPFAM" id="SSF51735">
    <property type="entry name" value="NAD(P)-binding Rossmann-fold domains"/>
    <property type="match status" value="1"/>
</dbReference>
<protein>
    <submittedName>
        <fullName evidence="3">Gfo/Idh/MocA family oxidoreductase</fullName>
    </submittedName>
</protein>
<dbReference type="GO" id="GO:0000166">
    <property type="term" value="F:nucleotide binding"/>
    <property type="evidence" value="ECO:0007669"/>
    <property type="project" value="InterPro"/>
</dbReference>
<keyword evidence="4" id="KW-1185">Reference proteome</keyword>
<evidence type="ECO:0000256" key="1">
    <source>
        <dbReference type="SAM" id="MobiDB-lite"/>
    </source>
</evidence>
<dbReference type="AlphaFoldDB" id="A0A4D7CBW1"/>
<accession>A0A4D7CBW1</accession>
<dbReference type="InterPro" id="IPR036291">
    <property type="entry name" value="NAD(P)-bd_dom_sf"/>
</dbReference>
<gene>
    <name evidence="3" type="ORF">E6W36_05840</name>
</gene>
<feature type="region of interest" description="Disordered" evidence="1">
    <location>
        <begin position="1"/>
        <end position="42"/>
    </location>
</feature>
<evidence type="ECO:0000313" key="4">
    <source>
        <dbReference type="Proteomes" id="UP000298714"/>
    </source>
</evidence>
<name>A0A4D7CBW1_9SPHN</name>
<dbReference type="Gene3D" id="3.40.50.720">
    <property type="entry name" value="NAD(P)-binding Rossmann-like Domain"/>
    <property type="match status" value="1"/>
</dbReference>
<dbReference type="InterPro" id="IPR051450">
    <property type="entry name" value="Gfo/Idh/MocA_Oxidoreductases"/>
</dbReference>
<dbReference type="RefSeq" id="WP_222874414.1">
    <property type="nucleotide sequence ID" value="NZ_CP039704.1"/>
</dbReference>
<evidence type="ECO:0000259" key="2">
    <source>
        <dbReference type="Pfam" id="PF01408"/>
    </source>
</evidence>
<sequence>MSDDRDAHRAGRRRVYRRNPCGRHRQPEGAQGHGRHRSEPARCGASCRAGARRRAFASLAEAVAAQAVDRVHVMVPPHLHAAVGGEALNAGLPTLLEKPLGVTLAEANALVALAAGKGVALGVNQNFALHPALARFARDLKAGLYGRLRHVSLVCAVPLRQLTARQFGHWMFASPRNILLEQMVHPLSQIAHLLEGVAVTAAVARSAEELAPGYPSTARSMCRCAPGRRRRNCTWRSARTSRSGT</sequence>
<dbReference type="PANTHER" id="PTHR43377">
    <property type="entry name" value="BILIVERDIN REDUCTASE A"/>
    <property type="match status" value="1"/>
</dbReference>
<dbReference type="Pfam" id="PF01408">
    <property type="entry name" value="GFO_IDH_MocA"/>
    <property type="match status" value="1"/>
</dbReference>
<reference evidence="4" key="1">
    <citation type="submission" date="2019-04" db="EMBL/GenBank/DDBJ databases">
        <title>Complete genome sequence of Sphingomonas sp. W1-2-3.</title>
        <authorList>
            <person name="Im W.T."/>
        </authorList>
    </citation>
    <scope>NUCLEOTIDE SEQUENCE [LARGE SCALE GENOMIC DNA]</scope>
    <source>
        <strain evidence="4">W1-2-3</strain>
    </source>
</reference>